<dbReference type="OrthoDB" id="9800746at2"/>
<dbReference type="InterPro" id="IPR000510">
    <property type="entry name" value="Nase/OxRdtase_comp1"/>
</dbReference>
<evidence type="ECO:0000313" key="6">
    <source>
        <dbReference type="Proteomes" id="UP000183994"/>
    </source>
</evidence>
<dbReference type="Proteomes" id="UP000183994">
    <property type="component" value="Unassembled WGS sequence"/>
</dbReference>
<evidence type="ECO:0000256" key="3">
    <source>
        <dbReference type="RuleBase" id="RU004021"/>
    </source>
</evidence>
<evidence type="ECO:0000313" key="5">
    <source>
        <dbReference type="EMBL" id="SHK98296.1"/>
    </source>
</evidence>
<dbReference type="AlphaFoldDB" id="A0A1M6WX91"/>
<dbReference type="PANTHER" id="PTHR33712:SF7">
    <property type="entry name" value="LIGHT-INDEPENDENT PROTOCHLOROPHYLLIDE REDUCTASE SUBUNIT B"/>
    <property type="match status" value="1"/>
</dbReference>
<dbReference type="RefSeq" id="WP_073478415.1">
    <property type="nucleotide sequence ID" value="NZ_FQZU01000040.1"/>
</dbReference>
<dbReference type="Pfam" id="PF00148">
    <property type="entry name" value="Oxidored_nitro"/>
    <property type="match status" value="1"/>
</dbReference>
<dbReference type="Gene3D" id="1.20.89.10">
    <property type="entry name" value="Nitrogenase Molybdenum-iron Protein, subunit B, domain 4"/>
    <property type="match status" value="1"/>
</dbReference>
<keyword evidence="6" id="KW-1185">Reference proteome</keyword>
<dbReference type="InterPro" id="IPR000318">
    <property type="entry name" value="Nase_comp1_CS"/>
</dbReference>
<evidence type="ECO:0000256" key="1">
    <source>
        <dbReference type="ARBA" id="ARBA00011002"/>
    </source>
</evidence>
<comment type="similarity">
    <text evidence="1 3">Belongs to the NifD/NifK/NifE/NifN family.</text>
</comment>
<gene>
    <name evidence="5" type="ORF">SAMN02745216_04415</name>
</gene>
<dbReference type="STRING" id="1121393.SAMN02745216_04415"/>
<sequence>MKFAGKTDNYAATQNACNLCSPLGAALVFKGVSNCVPLLHGSQGCSTYIRRYMISHFKEPMDIACSNFGEHTAIFGGGANIKLAIDNIRSQYSPELIGIATTCLSETIGDDVPMFIRSYKEECEDKENLPALVHVSTPSYQGTHMQGFHGAVRALVETLAEAAETGDKPLLNLFPGMVSPSDLRLLKEIAADFGMEPVLIPDYSDTLNGPLWTEYQRIPEGGTTIEAIKSTGGAAASLECGMILAGEPETAGTWLDKKFSVPAHRIGLPIGIRETDKMMDILAEVSGNPIPDKYLGQRGRLLDAMVDGHKHLNGVKAALFGEEDLVAGLAAFCSEIGVIPALCATGGGAGRFEKTIKSVVPERIHRKMEIMEDVDFVTIEKALEKTGVDLLIGHSKGYAMSRRLKTPLLRVGFPVHDRVNGSRTLHLGYRGAQQLFDRIVNKIIEIKQDRSDVGYTYM</sequence>
<name>A0A1M6WX91_9BACT</name>
<reference evidence="6" key="1">
    <citation type="submission" date="2016-11" db="EMBL/GenBank/DDBJ databases">
        <authorList>
            <person name="Varghese N."/>
            <person name="Submissions S."/>
        </authorList>
    </citation>
    <scope>NUCLEOTIDE SEQUENCE [LARGE SCALE GENOMIC DNA]</scope>
    <source>
        <strain evidence="6">DSM 16219</strain>
    </source>
</reference>
<evidence type="ECO:0000256" key="2">
    <source>
        <dbReference type="ARBA" id="ARBA00023231"/>
    </source>
</evidence>
<dbReference type="SUPFAM" id="SSF53807">
    <property type="entry name" value="Helical backbone' metal receptor"/>
    <property type="match status" value="1"/>
</dbReference>
<keyword evidence="2 3" id="KW-0535">Nitrogen fixation</keyword>
<dbReference type="PROSITE" id="PS00699">
    <property type="entry name" value="NITROGENASE_1_1"/>
    <property type="match status" value="1"/>
</dbReference>
<dbReference type="EMBL" id="FQZU01000040">
    <property type="protein sequence ID" value="SHK98296.1"/>
    <property type="molecule type" value="Genomic_DNA"/>
</dbReference>
<dbReference type="GO" id="GO:0016163">
    <property type="term" value="F:nitrogenase activity"/>
    <property type="evidence" value="ECO:0007669"/>
    <property type="project" value="InterPro"/>
</dbReference>
<feature type="domain" description="Nitrogenase/oxidoreductase component 1" evidence="4">
    <location>
        <begin position="20"/>
        <end position="443"/>
    </location>
</feature>
<dbReference type="PANTHER" id="PTHR33712">
    <property type="entry name" value="LIGHT-INDEPENDENT PROTOCHLOROPHYLLIDE REDUCTASE SUBUNIT B"/>
    <property type="match status" value="1"/>
</dbReference>
<protein>
    <submittedName>
        <fullName evidence="5">Nitrogenase molybdenum-iron protein NifN</fullName>
    </submittedName>
</protein>
<evidence type="ECO:0000259" key="4">
    <source>
        <dbReference type="Pfam" id="PF00148"/>
    </source>
</evidence>
<organism evidence="5 6">
    <name type="scientific">Desulfatibacillum alkenivorans DSM 16219</name>
    <dbReference type="NCBI Taxonomy" id="1121393"/>
    <lineage>
        <taxon>Bacteria</taxon>
        <taxon>Pseudomonadati</taxon>
        <taxon>Thermodesulfobacteriota</taxon>
        <taxon>Desulfobacteria</taxon>
        <taxon>Desulfobacterales</taxon>
        <taxon>Desulfatibacillaceae</taxon>
        <taxon>Desulfatibacillum</taxon>
    </lineage>
</organism>
<proteinExistence type="inferred from homology"/>
<accession>A0A1M6WX91</accession>
<dbReference type="Gene3D" id="3.40.50.1980">
    <property type="entry name" value="Nitrogenase molybdenum iron protein domain"/>
    <property type="match status" value="3"/>
</dbReference>
<dbReference type="InterPro" id="IPR050152">
    <property type="entry name" value="ChlB/BchB/BchZ"/>
</dbReference>